<name>A0A1M5EEW6_9SPHI</name>
<dbReference type="Proteomes" id="UP000184287">
    <property type="component" value="Unassembled WGS sequence"/>
</dbReference>
<dbReference type="RefSeq" id="WP_073232381.1">
    <property type="nucleotide sequence ID" value="NZ_FQUQ01000003.1"/>
</dbReference>
<dbReference type="OrthoDB" id="1273722at2"/>
<dbReference type="InterPro" id="IPR006827">
    <property type="entry name" value="Lant_deHydtase_N"/>
</dbReference>
<feature type="coiled-coil region" evidence="1">
    <location>
        <begin position="261"/>
        <end position="300"/>
    </location>
</feature>
<dbReference type="EMBL" id="FQUQ01000003">
    <property type="protein sequence ID" value="SHF77727.1"/>
    <property type="molecule type" value="Genomic_DNA"/>
</dbReference>
<evidence type="ECO:0000259" key="2">
    <source>
        <dbReference type="Pfam" id="PF04738"/>
    </source>
</evidence>
<gene>
    <name evidence="3" type="ORF">SAMN04488522_103621</name>
</gene>
<organism evidence="3 4">
    <name type="scientific">Pedobacter caeni</name>
    <dbReference type="NCBI Taxonomy" id="288992"/>
    <lineage>
        <taxon>Bacteria</taxon>
        <taxon>Pseudomonadati</taxon>
        <taxon>Bacteroidota</taxon>
        <taxon>Sphingobacteriia</taxon>
        <taxon>Sphingobacteriales</taxon>
        <taxon>Sphingobacteriaceae</taxon>
        <taxon>Pedobacter</taxon>
    </lineage>
</organism>
<protein>
    <submittedName>
        <fullName evidence="3">Lantibiotic dehydratase, C terminus</fullName>
    </submittedName>
</protein>
<accession>A0A1M5EEW6</accession>
<proteinExistence type="predicted"/>
<evidence type="ECO:0000313" key="4">
    <source>
        <dbReference type="Proteomes" id="UP000184287"/>
    </source>
</evidence>
<keyword evidence="4" id="KW-1185">Reference proteome</keyword>
<dbReference type="AlphaFoldDB" id="A0A1M5EEW6"/>
<dbReference type="Pfam" id="PF04738">
    <property type="entry name" value="Lant_dehydr_N"/>
    <property type="match status" value="1"/>
</dbReference>
<sequence length="725" mass="83823">MRYIPYNKFVIRSPALPLNFLKNIYQSNEDEILRFIETDFFKEAIFFASPLLFDILQNKDLRILYSDEKFRLTITKYLIRMSMRAVPFGQFAGCSMGILTENDQLQRNTLSQYTSHIRLDMMVIHAVIDDLLKSTNIAEKGYYFLNPTLTTEQFKIKYFKIKANLEENHFDSSLFKADNNPYLDALIKKVDKPLQFSELVQSLIDQGIQKKIAKGYVQELLENKIFINDLFPTASDPNPLSTILKKIKEILPEKHKKTVFLNRLNVELQNLKNNRAGTNLNTLIKIENSLKKELAEFENKGSYFQCDLEINMESGELSKEHVNHISSAISVLSRLKQNNDNILDQFRDKFRERYGDSEIQLQQALDRDIGISFFGHSSLGLENDDLLSDIIIKHKGYSSEGAINSVDGTNPLILKKYLEYKLTNKTEIEIKDCDFSDFPSLNENILKKPFSVIAETIDSGNTKDFQILLKEIHLGTSTALTGRFSHLNDDFKAHIKLITKDEDLTYQGKITAEILHFPNIKISNVVTRDTFRDHEIAIISNHSEKKKTILLSDIYVSVKHGNIILRSKTLQKEIIPKLSNAHNSLLQNSLPVYTFLSLIEYQNHPVNLEFPIKPLLKLFKHAPRFVYKNVVLSPETWVIERDDIKPFNIERLSQKLTEMSIPKYILMNTRGDNLLIKTDHIDSLKIALQHLKKSSLTVKESFLIQESFETNNYANEFIFTLKTKE</sequence>
<keyword evidence="1" id="KW-0175">Coiled coil</keyword>
<reference evidence="4" key="1">
    <citation type="submission" date="2016-11" db="EMBL/GenBank/DDBJ databases">
        <authorList>
            <person name="Varghese N."/>
            <person name="Submissions S."/>
        </authorList>
    </citation>
    <scope>NUCLEOTIDE SEQUENCE [LARGE SCALE GENOMIC DNA]</scope>
    <source>
        <strain evidence="4">DSM 16990</strain>
    </source>
</reference>
<evidence type="ECO:0000256" key="1">
    <source>
        <dbReference type="SAM" id="Coils"/>
    </source>
</evidence>
<evidence type="ECO:0000313" key="3">
    <source>
        <dbReference type="EMBL" id="SHF77727.1"/>
    </source>
</evidence>
<dbReference type="STRING" id="288992.SAMN04488522_103621"/>
<feature type="domain" description="Lantibiotic dehydratase N-terminal" evidence="2">
    <location>
        <begin position="41"/>
        <end position="680"/>
    </location>
</feature>